<dbReference type="InterPro" id="IPR019004">
    <property type="entry name" value="YqeY/Aim41"/>
</dbReference>
<dbReference type="PANTHER" id="PTHR28055:SF1">
    <property type="entry name" value="ALTERED INHERITANCE OF MITOCHONDRIA PROTEIN 41, MITOCHONDRIAL"/>
    <property type="match status" value="1"/>
</dbReference>
<dbReference type="Pfam" id="PF09424">
    <property type="entry name" value="YqeY"/>
    <property type="match status" value="1"/>
</dbReference>
<dbReference type="GO" id="GO:0016884">
    <property type="term" value="F:carbon-nitrogen ligase activity, with glutamine as amido-N-donor"/>
    <property type="evidence" value="ECO:0007669"/>
    <property type="project" value="InterPro"/>
</dbReference>
<dbReference type="AlphaFoldDB" id="A0A1H3X4N5"/>
<dbReference type="PANTHER" id="PTHR28055">
    <property type="entry name" value="ALTERED INHERITANCE OF MITOCHONDRIA PROTEIN 41, MITOCHONDRIAL"/>
    <property type="match status" value="1"/>
</dbReference>
<dbReference type="Gene3D" id="1.10.10.410">
    <property type="match status" value="1"/>
</dbReference>
<sequence>MRDRIASALKEAMKSKDATRTSTLRLVMATLKDRDIAARGDGEDAPGEDEAEALAILAKMIKQREDSIRAYEEGGRLELAAREQQEIDVIREFLPQPLTQQEVDAAVAAAIAETEAESIKDMGRVIGMLKERHPGQMDFSKVGAQVKAALG</sequence>
<dbReference type="InterPro" id="IPR023168">
    <property type="entry name" value="GatB_Yqey_C_2"/>
</dbReference>
<gene>
    <name evidence="1" type="ORF">SAMN05444370_102269</name>
</gene>
<dbReference type="Proteomes" id="UP000198703">
    <property type="component" value="Unassembled WGS sequence"/>
</dbReference>
<proteinExistence type="predicted"/>
<protein>
    <recommendedName>
        <fullName evidence="3">GatB/YqeY domain-containing protein</fullName>
    </recommendedName>
</protein>
<dbReference type="Gene3D" id="1.10.1510.10">
    <property type="entry name" value="Uncharacterised protein YqeY/AIM41 PF09424, N-terminal domain"/>
    <property type="match status" value="1"/>
</dbReference>
<reference evidence="1 2" key="1">
    <citation type="submission" date="2016-10" db="EMBL/GenBank/DDBJ databases">
        <authorList>
            <person name="de Groot N.N."/>
        </authorList>
    </citation>
    <scope>NUCLEOTIDE SEQUENCE [LARGE SCALE GENOMIC DNA]</scope>
    <source>
        <strain evidence="1 2">DSM 15345</strain>
    </source>
</reference>
<keyword evidence="2" id="KW-1185">Reference proteome</keyword>
<dbReference type="InterPro" id="IPR042184">
    <property type="entry name" value="YqeY/Aim41_N"/>
</dbReference>
<accession>A0A1H3X4N5</accession>
<evidence type="ECO:0008006" key="3">
    <source>
        <dbReference type="Google" id="ProtNLM"/>
    </source>
</evidence>
<dbReference type="InterPro" id="IPR003789">
    <property type="entry name" value="Asn/Gln_tRNA_amidoTrase-B-like"/>
</dbReference>
<dbReference type="OrthoDB" id="9788127at2"/>
<dbReference type="STRING" id="89524.SAMN05444370_102269"/>
<organism evidence="1 2">
    <name type="scientific">Rubrimonas cliftonensis</name>
    <dbReference type="NCBI Taxonomy" id="89524"/>
    <lineage>
        <taxon>Bacteria</taxon>
        <taxon>Pseudomonadati</taxon>
        <taxon>Pseudomonadota</taxon>
        <taxon>Alphaproteobacteria</taxon>
        <taxon>Rhodobacterales</taxon>
        <taxon>Paracoccaceae</taxon>
        <taxon>Rubrimonas</taxon>
    </lineage>
</organism>
<dbReference type="RefSeq" id="WP_093248696.1">
    <property type="nucleotide sequence ID" value="NZ_FNQM01000002.1"/>
</dbReference>
<dbReference type="EMBL" id="FNQM01000002">
    <property type="protein sequence ID" value="SDZ94230.1"/>
    <property type="molecule type" value="Genomic_DNA"/>
</dbReference>
<dbReference type="SUPFAM" id="SSF89095">
    <property type="entry name" value="GatB/YqeY motif"/>
    <property type="match status" value="1"/>
</dbReference>
<evidence type="ECO:0000313" key="1">
    <source>
        <dbReference type="EMBL" id="SDZ94230.1"/>
    </source>
</evidence>
<name>A0A1H3X4N5_9RHOB</name>
<evidence type="ECO:0000313" key="2">
    <source>
        <dbReference type="Proteomes" id="UP000198703"/>
    </source>
</evidence>